<dbReference type="OrthoDB" id="10351564at2759"/>
<gene>
    <name evidence="2" type="ORF">L202_05601</name>
</gene>
<proteinExistence type="predicted"/>
<dbReference type="RefSeq" id="XP_018992438.1">
    <property type="nucleotide sequence ID" value="XM_019139947.1"/>
</dbReference>
<comment type="caution">
    <text evidence="2">The sequence shown here is derived from an EMBL/GenBank/DDBJ whole genome shotgun (WGS) entry which is preliminary data.</text>
</comment>
<feature type="region of interest" description="Disordered" evidence="1">
    <location>
        <begin position="185"/>
        <end position="224"/>
    </location>
</feature>
<sequence length="224" mass="25541">MAALVPDMFRHAAGGWMGFDADPHLSEWIAVSFDPVWALFCAAWRLGFGHQRQVFMSIIRMPGDHDPENPLIVVNPLEEAKRAGLDTTRAVLFSLDPDKLRLAKNCLAKFGFELVYRRIPIEYIVETVELTHNSIPWDDIPLGWFRGVADPSSQSHYGWLDRLSFDPFSRYTHYGDAQIAILDEKRSIEEAKEEEESQRDRPREFQEVDTESSTGDEDGADRGA</sequence>
<protein>
    <submittedName>
        <fullName evidence="2">Uncharacterized protein</fullName>
    </submittedName>
</protein>
<reference evidence="2 3" key="1">
    <citation type="submission" date="2016-06" db="EMBL/GenBank/DDBJ databases">
        <title>Evolution of pathogenesis and genome organization in the Tremellales.</title>
        <authorList>
            <person name="Cuomo C."/>
            <person name="Litvintseva A."/>
            <person name="Heitman J."/>
            <person name="Chen Y."/>
            <person name="Sun S."/>
            <person name="Springer D."/>
            <person name="Dromer F."/>
            <person name="Young S."/>
            <person name="Zeng Q."/>
            <person name="Chapman S."/>
            <person name="Gujja S."/>
            <person name="Saif S."/>
            <person name="Birren B."/>
        </authorList>
    </citation>
    <scope>NUCLEOTIDE SEQUENCE [LARGE SCALE GENOMIC DNA]</scope>
    <source>
        <strain evidence="2 3">CBS 6039</strain>
    </source>
</reference>
<evidence type="ECO:0000313" key="2">
    <source>
        <dbReference type="EMBL" id="ODN77064.1"/>
    </source>
</evidence>
<keyword evidence="3" id="KW-1185">Reference proteome</keyword>
<accession>A0A1E3HL57</accession>
<dbReference type="Proteomes" id="UP000094065">
    <property type="component" value="Unassembled WGS sequence"/>
</dbReference>
<dbReference type="GeneID" id="30156910"/>
<organism evidence="2 3">
    <name type="scientific">Cryptococcus amylolentus CBS 6039</name>
    <dbReference type="NCBI Taxonomy" id="1295533"/>
    <lineage>
        <taxon>Eukaryota</taxon>
        <taxon>Fungi</taxon>
        <taxon>Dikarya</taxon>
        <taxon>Basidiomycota</taxon>
        <taxon>Agaricomycotina</taxon>
        <taxon>Tremellomycetes</taxon>
        <taxon>Tremellales</taxon>
        <taxon>Cryptococcaceae</taxon>
        <taxon>Cryptococcus</taxon>
    </lineage>
</organism>
<evidence type="ECO:0000313" key="3">
    <source>
        <dbReference type="Proteomes" id="UP000094065"/>
    </source>
</evidence>
<name>A0A1E3HL57_9TREE</name>
<dbReference type="EMBL" id="AWGJ01000008">
    <property type="protein sequence ID" value="ODN77064.1"/>
    <property type="molecule type" value="Genomic_DNA"/>
</dbReference>
<evidence type="ECO:0000256" key="1">
    <source>
        <dbReference type="SAM" id="MobiDB-lite"/>
    </source>
</evidence>
<feature type="compositionally biased region" description="Acidic residues" evidence="1">
    <location>
        <begin position="207"/>
        <end position="224"/>
    </location>
</feature>
<dbReference type="AlphaFoldDB" id="A0A1E3HL57"/>